<sequence length="141" mass="14373">MHEKGFASLSGSLLARKGAARPALRVALSALGPVDADAPDAPEPAAAPRLVVRLPATAADEGDAMGSAAGVPEPLSASECVPARPRKAFTLRLDAARHARLRLVCAAEHRSAQSFLVEALDAAIAARPDLAALAGALEREA</sequence>
<keyword evidence="2" id="KW-1185">Reference proteome</keyword>
<dbReference type="RefSeq" id="WP_252167032.1">
    <property type="nucleotide sequence ID" value="NZ_CP084930.1"/>
</dbReference>
<reference evidence="1" key="1">
    <citation type="journal article" date="2022" name="Toxins">
        <title>Genomic Analysis of Sphingopyxis sp. USTB-05 for Biodegrading Cyanobacterial Hepatotoxins.</title>
        <authorList>
            <person name="Liu C."/>
            <person name="Xu Q."/>
            <person name="Zhao Z."/>
            <person name="Zhang H."/>
            <person name="Liu X."/>
            <person name="Yin C."/>
            <person name="Liu Y."/>
            <person name="Yan H."/>
        </authorList>
    </citation>
    <scope>NUCLEOTIDE SEQUENCE</scope>
    <source>
        <strain evidence="1">NBD5</strain>
    </source>
</reference>
<accession>A0ABY4X950</accession>
<proteinExistence type="predicted"/>
<dbReference type="InterPro" id="IPR010985">
    <property type="entry name" value="Ribbon_hlx_hlx"/>
</dbReference>
<organism evidence="1 2">
    <name type="scientific">Sphingomonas morindae</name>
    <dbReference type="NCBI Taxonomy" id="1541170"/>
    <lineage>
        <taxon>Bacteria</taxon>
        <taxon>Pseudomonadati</taxon>
        <taxon>Pseudomonadota</taxon>
        <taxon>Alphaproteobacteria</taxon>
        <taxon>Sphingomonadales</taxon>
        <taxon>Sphingomonadaceae</taxon>
        <taxon>Sphingomonas</taxon>
    </lineage>
</organism>
<evidence type="ECO:0000313" key="2">
    <source>
        <dbReference type="Proteomes" id="UP001056937"/>
    </source>
</evidence>
<dbReference type="EMBL" id="CP084930">
    <property type="protein sequence ID" value="USI73221.1"/>
    <property type="molecule type" value="Genomic_DNA"/>
</dbReference>
<name>A0ABY4X950_9SPHN</name>
<dbReference type="SUPFAM" id="SSF47598">
    <property type="entry name" value="Ribbon-helix-helix"/>
    <property type="match status" value="1"/>
</dbReference>
<evidence type="ECO:0000313" key="1">
    <source>
        <dbReference type="EMBL" id="USI73221.1"/>
    </source>
</evidence>
<protein>
    <submittedName>
        <fullName evidence="1">Uncharacterized protein</fullName>
    </submittedName>
</protein>
<gene>
    <name evidence="1" type="ORF">LHA26_01715</name>
</gene>
<dbReference type="Proteomes" id="UP001056937">
    <property type="component" value="Chromosome 1"/>
</dbReference>